<dbReference type="SUPFAM" id="SSF52172">
    <property type="entry name" value="CheY-like"/>
    <property type="match status" value="1"/>
</dbReference>
<evidence type="ECO:0000256" key="2">
    <source>
        <dbReference type="ARBA" id="ARBA00023125"/>
    </source>
</evidence>
<dbReference type="Gene3D" id="1.10.10.10">
    <property type="entry name" value="Winged helix-like DNA-binding domain superfamily/Winged helix DNA-binding domain"/>
    <property type="match status" value="1"/>
</dbReference>
<keyword evidence="4" id="KW-0597">Phosphoprotein</keyword>
<evidence type="ECO:0000313" key="9">
    <source>
        <dbReference type="Proteomes" id="UP000548867"/>
    </source>
</evidence>
<dbReference type="EMBL" id="JACIDX010000032">
    <property type="protein sequence ID" value="MBB3957734.1"/>
    <property type="molecule type" value="Genomic_DNA"/>
</dbReference>
<dbReference type="PROSITE" id="PS51755">
    <property type="entry name" value="OMPR_PHOB"/>
    <property type="match status" value="1"/>
</dbReference>
<comment type="caution">
    <text evidence="8">The sequence shown here is derived from an EMBL/GenBank/DDBJ whole genome shotgun (WGS) entry which is preliminary data.</text>
</comment>
<dbReference type="Gene3D" id="3.40.50.2300">
    <property type="match status" value="1"/>
</dbReference>
<dbReference type="SMART" id="SM00862">
    <property type="entry name" value="Trans_reg_C"/>
    <property type="match status" value="1"/>
</dbReference>
<evidence type="ECO:0000256" key="3">
    <source>
        <dbReference type="ARBA" id="ARBA00023163"/>
    </source>
</evidence>
<feature type="modified residue" description="4-aspartylphosphate" evidence="4">
    <location>
        <position position="52"/>
    </location>
</feature>
<accession>A0A7W6CJP8</accession>
<dbReference type="GO" id="GO:0032993">
    <property type="term" value="C:protein-DNA complex"/>
    <property type="evidence" value="ECO:0007669"/>
    <property type="project" value="TreeGrafter"/>
</dbReference>
<sequence length="222" mass="24190">MARVLLVEDDRTLASGLITLIKNSGFAIDAVRSGEEALDVAEAEPYNLIICDVGLPGMSGFETIRQLRARGATVPVLFLTARHEREDRIQGLDLGGDDYLGKPFDADELLAHIRALVRRSAGSASPLLRVGQLLCDFSATSATVADRPLVLPRREWSVLWALASRAGKVVPKERLLSEVFDYDDPVGSNAVEVYITRLRKKLAPDGPKITSLRGLGYMMDAS</sequence>
<dbReference type="InterPro" id="IPR039420">
    <property type="entry name" value="WalR-like"/>
</dbReference>
<keyword evidence="9" id="KW-1185">Reference proteome</keyword>
<keyword evidence="3" id="KW-0804">Transcription</keyword>
<dbReference type="Proteomes" id="UP000548867">
    <property type="component" value="Unassembled WGS sequence"/>
</dbReference>
<dbReference type="InterPro" id="IPR001789">
    <property type="entry name" value="Sig_transdc_resp-reg_receiver"/>
</dbReference>
<name>A0A7W6CJP8_9SPHN</name>
<dbReference type="GO" id="GO:0005829">
    <property type="term" value="C:cytosol"/>
    <property type="evidence" value="ECO:0007669"/>
    <property type="project" value="TreeGrafter"/>
</dbReference>
<dbReference type="CDD" id="cd00383">
    <property type="entry name" value="trans_reg_C"/>
    <property type="match status" value="1"/>
</dbReference>
<protein>
    <submittedName>
        <fullName evidence="8">Two-component system response regulator TctD</fullName>
    </submittedName>
</protein>
<dbReference type="InterPro" id="IPR036388">
    <property type="entry name" value="WH-like_DNA-bd_sf"/>
</dbReference>
<feature type="domain" description="Response regulatory" evidence="6">
    <location>
        <begin position="3"/>
        <end position="117"/>
    </location>
</feature>
<evidence type="ECO:0000259" key="7">
    <source>
        <dbReference type="PROSITE" id="PS51755"/>
    </source>
</evidence>
<evidence type="ECO:0000259" key="6">
    <source>
        <dbReference type="PROSITE" id="PS50110"/>
    </source>
</evidence>
<dbReference type="SMART" id="SM00448">
    <property type="entry name" value="REC"/>
    <property type="match status" value="1"/>
</dbReference>
<dbReference type="PANTHER" id="PTHR48111">
    <property type="entry name" value="REGULATOR OF RPOS"/>
    <property type="match status" value="1"/>
</dbReference>
<dbReference type="PANTHER" id="PTHR48111:SF67">
    <property type="entry name" value="TRANSCRIPTIONAL REGULATORY PROTEIN TCTD"/>
    <property type="match status" value="1"/>
</dbReference>
<dbReference type="InterPro" id="IPR011006">
    <property type="entry name" value="CheY-like_superfamily"/>
</dbReference>
<reference evidence="8 9" key="1">
    <citation type="submission" date="2020-08" db="EMBL/GenBank/DDBJ databases">
        <title>Genomic Encyclopedia of Type Strains, Phase IV (KMG-IV): sequencing the most valuable type-strain genomes for metagenomic binning, comparative biology and taxonomic classification.</title>
        <authorList>
            <person name="Goeker M."/>
        </authorList>
    </citation>
    <scope>NUCLEOTIDE SEQUENCE [LARGE SCALE GENOMIC DNA]</scope>
    <source>
        <strain evidence="8 9">DSM 27057</strain>
    </source>
</reference>
<evidence type="ECO:0000313" key="8">
    <source>
        <dbReference type="EMBL" id="MBB3957734.1"/>
    </source>
</evidence>
<dbReference type="Pfam" id="PF00072">
    <property type="entry name" value="Response_reg"/>
    <property type="match status" value="1"/>
</dbReference>
<dbReference type="GO" id="GO:0000976">
    <property type="term" value="F:transcription cis-regulatory region binding"/>
    <property type="evidence" value="ECO:0007669"/>
    <property type="project" value="TreeGrafter"/>
</dbReference>
<keyword evidence="2 5" id="KW-0238">DNA-binding</keyword>
<evidence type="ECO:0000256" key="5">
    <source>
        <dbReference type="PROSITE-ProRule" id="PRU01091"/>
    </source>
</evidence>
<dbReference type="Gene3D" id="6.10.250.690">
    <property type="match status" value="1"/>
</dbReference>
<dbReference type="GO" id="GO:0006355">
    <property type="term" value="P:regulation of DNA-templated transcription"/>
    <property type="evidence" value="ECO:0007669"/>
    <property type="project" value="InterPro"/>
</dbReference>
<keyword evidence="1" id="KW-0805">Transcription regulation</keyword>
<dbReference type="GO" id="GO:0000156">
    <property type="term" value="F:phosphorelay response regulator activity"/>
    <property type="evidence" value="ECO:0007669"/>
    <property type="project" value="TreeGrafter"/>
</dbReference>
<feature type="DNA-binding region" description="OmpR/PhoB-type" evidence="5">
    <location>
        <begin position="125"/>
        <end position="221"/>
    </location>
</feature>
<feature type="domain" description="OmpR/PhoB-type" evidence="7">
    <location>
        <begin position="125"/>
        <end position="221"/>
    </location>
</feature>
<dbReference type="Pfam" id="PF00486">
    <property type="entry name" value="Trans_reg_C"/>
    <property type="match status" value="1"/>
</dbReference>
<proteinExistence type="predicted"/>
<evidence type="ECO:0000256" key="4">
    <source>
        <dbReference type="PROSITE-ProRule" id="PRU00169"/>
    </source>
</evidence>
<gene>
    <name evidence="8" type="ORF">GGR38_004709</name>
</gene>
<evidence type="ECO:0000256" key="1">
    <source>
        <dbReference type="ARBA" id="ARBA00023015"/>
    </source>
</evidence>
<organism evidence="8 9">
    <name type="scientific">Novosphingobium sediminicola</name>
    <dbReference type="NCBI Taxonomy" id="563162"/>
    <lineage>
        <taxon>Bacteria</taxon>
        <taxon>Pseudomonadati</taxon>
        <taxon>Pseudomonadota</taxon>
        <taxon>Alphaproteobacteria</taxon>
        <taxon>Sphingomonadales</taxon>
        <taxon>Sphingomonadaceae</taxon>
        <taxon>Novosphingobium</taxon>
    </lineage>
</organism>
<dbReference type="InterPro" id="IPR001867">
    <property type="entry name" value="OmpR/PhoB-type_DNA-bd"/>
</dbReference>
<dbReference type="CDD" id="cd17624">
    <property type="entry name" value="REC_OmpR_PmrA-like"/>
    <property type="match status" value="1"/>
</dbReference>
<dbReference type="PROSITE" id="PS50110">
    <property type="entry name" value="RESPONSE_REGULATORY"/>
    <property type="match status" value="1"/>
</dbReference>
<dbReference type="AlphaFoldDB" id="A0A7W6CJP8"/>
<dbReference type="RefSeq" id="WP_183629290.1">
    <property type="nucleotide sequence ID" value="NZ_JACIDX010000032.1"/>
</dbReference>